<keyword evidence="3" id="KW-0963">Cytoplasm</keyword>
<dbReference type="Gene3D" id="2.20.110.10">
    <property type="entry name" value="Histone H3 K4-specific methyltransferase SET7/9 N-terminal domain"/>
    <property type="match status" value="4"/>
</dbReference>
<dbReference type="PANTHER" id="PTHR46613:SF1">
    <property type="entry name" value="RADIAL SPOKE HEAD 10 HOMOLOG B-RELATED"/>
    <property type="match status" value="1"/>
</dbReference>
<gene>
    <name evidence="9" type="ORF">Agub_g15934</name>
</gene>
<evidence type="ECO:0000313" key="9">
    <source>
        <dbReference type="EMBL" id="GFR53186.1"/>
    </source>
</evidence>
<dbReference type="AlphaFoldDB" id="A0AAD3E3T3"/>
<dbReference type="SUPFAM" id="SSF82185">
    <property type="entry name" value="Histone H3 K4-specific methyltransferase SET7/9 N-terminal domain"/>
    <property type="match status" value="3"/>
</dbReference>
<evidence type="ECO:0000256" key="5">
    <source>
        <dbReference type="ARBA" id="ARBA00022846"/>
    </source>
</evidence>
<keyword evidence="5" id="KW-0282">Flagellum</keyword>
<keyword evidence="6" id="KW-0969">Cilium</keyword>
<evidence type="ECO:0000256" key="6">
    <source>
        <dbReference type="ARBA" id="ARBA00023069"/>
    </source>
</evidence>
<keyword evidence="10" id="KW-1185">Reference proteome</keyword>
<evidence type="ECO:0000256" key="7">
    <source>
        <dbReference type="ARBA" id="ARBA00023212"/>
    </source>
</evidence>
<feature type="non-terminal residue" evidence="9">
    <location>
        <position position="1"/>
    </location>
</feature>
<evidence type="ECO:0000256" key="3">
    <source>
        <dbReference type="ARBA" id="ARBA00022490"/>
    </source>
</evidence>
<dbReference type="GO" id="GO:0031514">
    <property type="term" value="C:motile cilium"/>
    <property type="evidence" value="ECO:0007669"/>
    <property type="project" value="UniProtKB-SubCell"/>
</dbReference>
<dbReference type="Pfam" id="PF02493">
    <property type="entry name" value="MORN"/>
    <property type="match status" value="10"/>
</dbReference>
<protein>
    <submittedName>
        <fullName evidence="9">Uncharacterized protein</fullName>
    </submittedName>
</protein>
<dbReference type="InterPro" id="IPR003409">
    <property type="entry name" value="MORN"/>
</dbReference>
<evidence type="ECO:0000256" key="8">
    <source>
        <dbReference type="ARBA" id="ARBA00023273"/>
    </source>
</evidence>
<dbReference type="GO" id="GO:0016020">
    <property type="term" value="C:membrane"/>
    <property type="evidence" value="ECO:0007669"/>
    <property type="project" value="UniProtKB-ARBA"/>
</dbReference>
<evidence type="ECO:0000256" key="2">
    <source>
        <dbReference type="ARBA" id="ARBA00004430"/>
    </source>
</evidence>
<evidence type="ECO:0000256" key="1">
    <source>
        <dbReference type="ARBA" id="ARBA00004230"/>
    </source>
</evidence>
<organism evidence="9 10">
    <name type="scientific">Astrephomene gubernaculifera</name>
    <dbReference type="NCBI Taxonomy" id="47775"/>
    <lineage>
        <taxon>Eukaryota</taxon>
        <taxon>Viridiplantae</taxon>
        <taxon>Chlorophyta</taxon>
        <taxon>core chlorophytes</taxon>
        <taxon>Chlorophyceae</taxon>
        <taxon>CS clade</taxon>
        <taxon>Chlamydomonadales</taxon>
        <taxon>Astrephomenaceae</taxon>
        <taxon>Astrephomene</taxon>
    </lineage>
</organism>
<comment type="caution">
    <text evidence="9">The sequence shown here is derived from an EMBL/GenBank/DDBJ whole genome shotgun (WGS) entry which is preliminary data.</text>
</comment>
<dbReference type="Proteomes" id="UP001054857">
    <property type="component" value="Unassembled WGS sequence"/>
</dbReference>
<accession>A0AAD3E3T3</accession>
<keyword evidence="8" id="KW-0966">Cell projection</keyword>
<comment type="subcellular location">
    <subcellularLocation>
        <location evidence="1">Cell projection</location>
        <location evidence="1">Cilium</location>
        <location evidence="1">Flagellum</location>
    </subcellularLocation>
    <subcellularLocation>
        <location evidence="2">Cytoplasm</location>
        <location evidence="2">Cytoskeleton</location>
        <location evidence="2">Cilium axoneme</location>
    </subcellularLocation>
</comment>
<name>A0AAD3E3T3_9CHLO</name>
<dbReference type="SMART" id="SM00698">
    <property type="entry name" value="MORN"/>
    <property type="match status" value="9"/>
</dbReference>
<sequence>MEPELEQVASTSYVGSSDINGRWHGQGKVAFKSGATYEGDWKAGQMHGRGKLTFPDGITYEGEFQHNQLTGKGVYTWPSGAVYEGAVVRGRREGRGRLSFTKSASVYEGEWRDGMRHGQGVLYTNITRTSYYKGSWVNDTKHGPGVMRYDNGDTYDGMWDDDKKRGLGTMRWELGRQQYSGEWDNNVPNGVGLHVWYSEQSDPGVAASHAQLLMHNRYYGHFKNGRRHGYGVLYYATGARYEGYWHGDQKHGQGCYVFENGEVWLGAFAQDRPVLSAGESFAPSGTGVVLQIDDLVEEEENPALSRRAIGNLLLCYNTELRMLYDKYSKRASPHLPSKSGRLSFSLPAAALWELLGECRLLSAQLPLTAVADILAASRRVPDRLRGFRKQECPTSLDPLSPEQRRFWEHLASEHTPGGPHHPAADLTFRSFCEALVRIAALRFHHLPSLERRLHQTLTLHLLHLVNKTKAAPPPPPPPLPTLPNNVSVEAAAEALELVRYQASCVFLRAAGAPPPPTKEE</sequence>
<proteinExistence type="predicted"/>
<dbReference type="EMBL" id="BMAR01000096">
    <property type="protein sequence ID" value="GFR53186.1"/>
    <property type="molecule type" value="Genomic_DNA"/>
</dbReference>
<evidence type="ECO:0000313" key="10">
    <source>
        <dbReference type="Proteomes" id="UP001054857"/>
    </source>
</evidence>
<reference evidence="9 10" key="1">
    <citation type="journal article" date="2021" name="Sci. Rep.">
        <title>Genome sequencing of the multicellular alga Astrephomene provides insights into convergent evolution of germ-soma differentiation.</title>
        <authorList>
            <person name="Yamashita S."/>
            <person name="Yamamoto K."/>
            <person name="Matsuzaki R."/>
            <person name="Suzuki S."/>
            <person name="Yamaguchi H."/>
            <person name="Hirooka S."/>
            <person name="Minakuchi Y."/>
            <person name="Miyagishima S."/>
            <person name="Kawachi M."/>
            <person name="Toyoda A."/>
            <person name="Nozaki H."/>
        </authorList>
    </citation>
    <scope>NUCLEOTIDE SEQUENCE [LARGE SCALE GENOMIC DNA]</scope>
    <source>
        <strain evidence="9 10">NIES-4017</strain>
    </source>
</reference>
<dbReference type="PANTHER" id="PTHR46613">
    <property type="entry name" value="RADIAL SPOKE HEAD 10 HOMOLOG B-RELATED"/>
    <property type="match status" value="1"/>
</dbReference>
<evidence type="ECO:0000256" key="4">
    <source>
        <dbReference type="ARBA" id="ARBA00022737"/>
    </source>
</evidence>
<dbReference type="GO" id="GO:0005930">
    <property type="term" value="C:axoneme"/>
    <property type="evidence" value="ECO:0007669"/>
    <property type="project" value="UniProtKB-SubCell"/>
</dbReference>
<keyword evidence="7" id="KW-0206">Cytoskeleton</keyword>
<keyword evidence="4" id="KW-0677">Repeat</keyword>